<dbReference type="SMART" id="SM00179">
    <property type="entry name" value="EGF_CA"/>
    <property type="match status" value="3"/>
</dbReference>
<dbReference type="Pfam" id="PF00094">
    <property type="entry name" value="VWD"/>
    <property type="match status" value="7"/>
</dbReference>
<feature type="disulfide bond" evidence="8">
    <location>
        <begin position="242"/>
        <end position="251"/>
    </location>
</feature>
<evidence type="ECO:0000259" key="10">
    <source>
        <dbReference type="PROSITE" id="PS50026"/>
    </source>
</evidence>
<proteinExistence type="predicted"/>
<feature type="domain" description="EGF-like" evidence="10">
    <location>
        <begin position="2882"/>
        <end position="2920"/>
    </location>
</feature>
<feature type="domain" description="VWFD" evidence="12">
    <location>
        <begin position="482"/>
        <end position="663"/>
    </location>
</feature>
<dbReference type="InterPro" id="IPR014853">
    <property type="entry name" value="VWF/SSPO/ZAN-like_Cys-rich_dom"/>
</dbReference>
<evidence type="ECO:0000256" key="2">
    <source>
        <dbReference type="ARBA" id="ARBA00022530"/>
    </source>
</evidence>
<evidence type="ECO:0000259" key="12">
    <source>
        <dbReference type="PROSITE" id="PS51233"/>
    </source>
</evidence>
<accession>A0A9Q1BS28</accession>
<dbReference type="SMART" id="SM00181">
    <property type="entry name" value="EGF"/>
    <property type="match status" value="14"/>
</dbReference>
<dbReference type="EMBL" id="JAIZAY010000012">
    <property type="protein sequence ID" value="KAJ8031644.1"/>
    <property type="molecule type" value="Genomic_DNA"/>
</dbReference>
<dbReference type="CDD" id="cd00054">
    <property type="entry name" value="EGF_CA"/>
    <property type="match status" value="2"/>
</dbReference>
<keyword evidence="2" id="KW-0964">Secreted</keyword>
<sequence length="3518" mass="389189">MYDFCRSKMRIAVAVTVAVIAVVVTGDTQESSHDFTCINSNPFYVKLSKINIIAAGPGAPPIMFRRYQNTGNFQKTMPDGETSEIGTDIQYREILTKKKNSGESIRNGVFSCTTSYGGKENVIPVFSHLENNKILPDGFVTKTVNKGDNVVLSVVTDYSDNLKWRRNLNNIEKFIGKKSILIENASVQDGGIYECYVGLRESHAVMRLIVRGCAANFIGENCDQPCSCYNGGVCSDDGVCICPPGFSGEFCEEIKGPNCFGQRCQYSCSDPDLSPTGIDGTCEGHLFCLPDPYGCSCSPGFKGLSCHQACEDGTFGANCEQTCHCADDSVCDNKMGICTPAGCQKGWTGDNCNACENGKFGPNCDQTCHCAEGSVCDNRMGTCTPTGCQEGWTGYNCNERINCRNSDPCQNGGICQNVDGVQGYQCNCTDEFTGKNCETPAPSQCASNPCQNDGICALDGDAYQCKCQPGYEGKNCEVVQPCQCEVWGDPHHRTFDCVPFTFQGECEYVISKHTEEQAKTSGLPAFTLSAQYHRRNPRHKVTFVTFVRLQYNGKDYRLQKKFLFIDNTLFLTPYNASGVSITLRADGVFRLSTDFGLTVQYKGTSMSVSLHAKYKDMVNGICGNCDGDKENDCTGRGRAAARCGNEFAIGEDCQSGKPTDPCLESKEHREDAKELCDIISDDNGPFSACSAVVDLVALKEVCEYDLCATMPDMSLLCNHLENLVTICKNAVVDIGNWRKFVPECPFDCPAGTVYNHCGNACPATCAWDEDENCGDECMETCECPENFVIADGKCIPREECGCQLDNGGYLPGGGQSYNEECTEICSCDSGRISCQKVSCHKDSTCDMRAGVRRCYCNVGFVGNGLTCKPVETCQCKVWGDPHYITFDGRKYDFQGDCEYTLLKPCQDSDQPKFELIGNNLKNSQASRVAYLRQIRLVFQGKVYELIQRGAVIVDGQNRRLPYQDGNGVRISKVGNTVLQTDFGLKVIWNNRQTAVITLKKTTYFGNTCGLCGTCNNIGFDEFLTRDGATISNAIEFASTWKTGDRQCVDPEPVVCPAGETESVEAQNDCNAIIDPRGALAVCHDFVDPKPFYETCVYDLCAEKSATNLCNNMKLYAEACYEAGGSVSSWYEDRVECKPACPEDMVYVAAPTKCLPSCADPQAEENCELPLLGLCWCPTGLLLDGDKCVKSCGGCRLEDGSYVQNTETIVNDDCSETCMCADGEMQCSTLVCSEFAKCDLLAGVRRCVCQEGFVGNGLKCVEAACECIAWGDPHYVTFDGARYNFQGDCEYVLVERCPADEESKPPVPHYRVVANNVKNYPGAPVSYTRGVKLEVGGQTYEVKIGNKVFINGIREPLPFEDNFVKIRYLFPKRVIIDTSFQMSIIFQTPHTVRVKVYHEMHFGRTCGLCGTCNNERKDEFSLPDGKLAPRALEFGNAWATNARECMDDTGESVCEEDSQAEKEALNLCSVLTSVIGPFAKCHDFIDPEPIFDTCSYDVCAVPEKEEALCDNLAVYARACQEAGGSPGHWWENVTQCDAVCPEGMVYDPCGSACQETCAGGGDDDCNFRCEEVCRCPDGQVLDGAECVAKSECGCKLDSGGYLKIGEEWLNEDCTTHCFCTVTGMQCQDYYCPQKSACEVKNGIRNCYCPPGYSMKDGACKRGSCICNIYGDPHYLTFDRRKYDYQGDCEYILIEKCEDSDTLPDFKLIGRHSKNAPADRVSYLRQLRLEFAGNTYAILIGGRVLVNGLKVFPPYVDKEVGIRIGNHVYGHTTIFTDFGLFIMYDNVQKAEIHLRNEHFGLTCGMCGTCTDDPNDDFKLPEGVIANSLAEFGSAYRNNQTCKTEDVTENPCEEGSKEHAWAQNLCYAIVRNPGPFSECFDFLDPQNLYDSCVMDVCVSKIPSMACSVMDLYFQRCWQMGAKIPLWWDEVPHCPAEEGNPPAPIEDEEVPKSLCELLREHRVAKAERKRRRREVTDILEIKSRKRRQDEQNVEEVGTCPNGLPAQMIGPGCQATCDDTEAAGCQTGADPVLTCVCPNPLVLHVDDKCIPQNECPCDSIDGFQVEIGKCLINSDCTFRYCCNANQDPTKKPVATKEPFSCDVNAICCLENHENVCRCKKGFTGNGQTCKTDTNIGGGCSGDPHFVTFDGKRYDFMGACEYTMVEVCKSTGDIPFFKIIGDFGPWVYNTRATVTNSIRLEFKGSVYEVRRVPRGFFVNGVAVNLPYKKGQVTMSYYHPTCVISGQFGIRMQITFQRTYLDFNVRMSSMYGGKTCGLLGNANRNPNDDLKLPDGRSTRDINMFGTSWVTGNRQCRALPRADPCAAGTTRSNAAKSQCYVLLNELGPLAACHDIVDPQPFYTSCVFDVCVTNLNVDQLCGSIKNYVQRCRALQGNPGEWWNFVKQCAVPCPEGWQYTDCGTSCPATCEQPNGVPDCEETCIETCLCPEGQVMDGTKCVFPYNCGCTLSNDVYLEQGQIHVNDDCSFQCTCDNGEASCIPLGCKGEEVCKVVGGERGCFCRDGTQWNGEECSNVPCQCTVWGDPHYITFDGKRFDFQGDCEYTLVKSCNHGNLPTFRVIGSNDKNRPSAKVSFLRRVRLEYNNVEYEIFNSGILKVDGVSKTLPYSRGENEYVTVTFAPPNKVLLITHFGLKLIFTYNTAGLKIEVSPDYYEKLCGMCGTCNSDETDDFLLPSKEQADSASTFGNGWATGDKECSPDEGVSPCKKDSDEIHAAENLCYVLVNEGPLRVCHEFVDAELFFQTCVYDFCATNTNESLCNNINQYVQACRRLGGNPGEWWTDVKECAAPCPKDMIYTQCGTGCPPTCARRNQQIKCDIEGIETCLCPEGKLLDGQKCVYPEECGCDTEEGTYISPGSVFITEDCTHRCTCTLGQLECEAYQCHPQASCEIRSGDRGCYCSNGYVGNGQECEQADCECLVWGDGHFRTFDHERYSYSGGCEHVLLRNWDNTIPSFALLGKYVKNDMLSELEGLYLTYDGAEYEVSKNGILIKDGVKKSNMFNDGRVSSLNLAGGSVVMTTDFGLSVSYDRKTMISVKVIAALRGKIFGMCGTCNNDRSDDLTLPSKTTTKNIIDFGNKWILPKDCDPSADQQEVCAEGSSKQVEAKDKCYPLVDPNGVFADCHDFVHPMAHYKTCIQDYCRKDELLCESFTAYASQCRSSGGNPQDWRKTNEKCKFNCPRKYPYSPCASGCSGSCVDLDGDKECLHNCVEDCQCPFGLVLKNRKCVKPKKCDCFLKELKLIMPENVPMVSENCTQRWECINSVVVSDDDYVCDVNAYCGDIDGVYSCHCNEGYEGDGQICRKIPRPPDCNQVLKDGNTADGVYTIYPVNYPGGSLEVYCDMTTDGGGWTVLQRKKNGAGDFNQLWTEYKNGFGDLHEEFWIGNEAIHYITTQESYTLRIDAVAWDSKGYYATYGKFHTGTETESYKLNLSGAASGNLTPAFLTFHNGWKFVTRDRDNIINCATSSKGGWWMEQNACGFVHLNGDYKNHFRWFHYSLKSSEMKIRPIVPNP</sequence>
<dbReference type="Pfam" id="PF00147">
    <property type="entry name" value="Fibrinogen_C"/>
    <property type="match status" value="1"/>
</dbReference>
<feature type="domain" description="VWFD" evidence="12">
    <location>
        <begin position="2130"/>
        <end position="2309"/>
    </location>
</feature>
<dbReference type="GO" id="GO:0005615">
    <property type="term" value="C:extracellular space"/>
    <property type="evidence" value="ECO:0007669"/>
    <property type="project" value="TreeGrafter"/>
</dbReference>
<reference evidence="14" key="1">
    <citation type="submission" date="2021-10" db="EMBL/GenBank/DDBJ databases">
        <title>Tropical sea cucumber genome reveals ecological adaptation and Cuvierian tubules defense mechanism.</title>
        <authorList>
            <person name="Chen T."/>
        </authorList>
    </citation>
    <scope>NUCLEOTIDE SEQUENCE</scope>
    <source>
        <strain evidence="14">Nanhai2018</strain>
        <tissue evidence="14">Muscle</tissue>
    </source>
</reference>
<feature type="signal peptide" evidence="9">
    <location>
        <begin position="1"/>
        <end position="26"/>
    </location>
</feature>
<dbReference type="InterPro" id="IPR001881">
    <property type="entry name" value="EGF-like_Ca-bd_dom"/>
</dbReference>
<feature type="domain" description="EGF-like" evidence="10">
    <location>
        <begin position="399"/>
        <end position="438"/>
    </location>
</feature>
<dbReference type="PROSITE" id="PS01186">
    <property type="entry name" value="EGF_2"/>
    <property type="match status" value="6"/>
</dbReference>
<dbReference type="PROSITE" id="PS51406">
    <property type="entry name" value="FIBRINOGEN_C_2"/>
    <property type="match status" value="1"/>
</dbReference>
<dbReference type="CDD" id="cd00087">
    <property type="entry name" value="FReD"/>
    <property type="match status" value="1"/>
</dbReference>
<feature type="chain" id="PRO_5040188374" evidence="9">
    <location>
        <begin position="27"/>
        <end position="3518"/>
    </location>
</feature>
<evidence type="ECO:0000313" key="14">
    <source>
        <dbReference type="EMBL" id="KAJ8031644.1"/>
    </source>
</evidence>
<dbReference type="SMART" id="SM00186">
    <property type="entry name" value="FBG"/>
    <property type="match status" value="1"/>
</dbReference>
<dbReference type="InterPro" id="IPR036084">
    <property type="entry name" value="Ser_inhib-like_sf"/>
</dbReference>
<gene>
    <name evidence="14" type="ORF">HOLleu_24900</name>
</gene>
<dbReference type="PROSITE" id="PS50026">
    <property type="entry name" value="EGF_3"/>
    <property type="match status" value="4"/>
</dbReference>
<evidence type="ECO:0000259" key="13">
    <source>
        <dbReference type="PROSITE" id="PS51406"/>
    </source>
</evidence>
<dbReference type="InterPro" id="IPR002919">
    <property type="entry name" value="TIL_dom"/>
</dbReference>
<dbReference type="SMART" id="SM00409">
    <property type="entry name" value="IG"/>
    <property type="match status" value="1"/>
</dbReference>
<feature type="disulfide bond" evidence="8">
    <location>
        <begin position="428"/>
        <end position="437"/>
    </location>
</feature>
<dbReference type="SMART" id="SM00216">
    <property type="entry name" value="VWD"/>
    <property type="match status" value="7"/>
</dbReference>
<evidence type="ECO:0000313" key="15">
    <source>
        <dbReference type="Proteomes" id="UP001152320"/>
    </source>
</evidence>
<dbReference type="SUPFAM" id="SSF57567">
    <property type="entry name" value="Serine protease inhibitors"/>
    <property type="match status" value="7"/>
</dbReference>
<feature type="disulfide bond" evidence="8">
    <location>
        <begin position="467"/>
        <end position="476"/>
    </location>
</feature>
<dbReference type="Pfam" id="PF01826">
    <property type="entry name" value="TIL"/>
    <property type="match status" value="6"/>
</dbReference>
<dbReference type="InterPro" id="IPR014716">
    <property type="entry name" value="Fibrinogen_a/b/g_C_1"/>
</dbReference>
<dbReference type="SUPFAM" id="SSF56496">
    <property type="entry name" value="Fibrinogen C-terminal domain-like"/>
    <property type="match status" value="1"/>
</dbReference>
<dbReference type="PROSITE" id="PS51233">
    <property type="entry name" value="VWFD"/>
    <property type="match status" value="7"/>
</dbReference>
<evidence type="ECO:0000256" key="1">
    <source>
        <dbReference type="ARBA" id="ARBA00004498"/>
    </source>
</evidence>
<name>A0A9Q1BS28_HOLLE</name>
<dbReference type="Pfam" id="PF12714">
    <property type="entry name" value="TILa"/>
    <property type="match status" value="5"/>
</dbReference>
<feature type="domain" description="Fibrinogen C-terminal" evidence="13">
    <location>
        <begin position="3308"/>
        <end position="3515"/>
    </location>
</feature>
<feature type="domain" description="EGF-like" evidence="10">
    <location>
        <begin position="441"/>
        <end position="477"/>
    </location>
</feature>
<evidence type="ECO:0000256" key="7">
    <source>
        <dbReference type="ARBA" id="ARBA00023180"/>
    </source>
</evidence>
<dbReference type="SUPFAM" id="SSF57196">
    <property type="entry name" value="EGF/Laminin"/>
    <property type="match status" value="2"/>
</dbReference>
<dbReference type="InterPro" id="IPR050780">
    <property type="entry name" value="Mucin_vWF_Thrombospondin_sf"/>
</dbReference>
<dbReference type="PANTHER" id="PTHR11339:SF373">
    <property type="entry name" value="VWFD DOMAIN-CONTAINING PROTEIN"/>
    <property type="match status" value="1"/>
</dbReference>
<dbReference type="GO" id="GO:0005509">
    <property type="term" value="F:calcium ion binding"/>
    <property type="evidence" value="ECO:0007669"/>
    <property type="project" value="InterPro"/>
</dbReference>
<dbReference type="Pfam" id="PF00008">
    <property type="entry name" value="EGF"/>
    <property type="match status" value="1"/>
</dbReference>
<feature type="domain" description="EGF-like" evidence="10">
    <location>
        <begin position="223"/>
        <end position="252"/>
    </location>
</feature>
<dbReference type="PANTHER" id="PTHR11339">
    <property type="entry name" value="EXTRACELLULAR MATRIX GLYCOPROTEIN RELATED"/>
    <property type="match status" value="1"/>
</dbReference>
<feature type="domain" description="VWFD" evidence="12">
    <location>
        <begin position="2924"/>
        <end position="3094"/>
    </location>
</feature>
<dbReference type="InterPro" id="IPR001846">
    <property type="entry name" value="VWF_type-D"/>
</dbReference>
<evidence type="ECO:0000259" key="11">
    <source>
        <dbReference type="PROSITE" id="PS50835"/>
    </source>
</evidence>
<dbReference type="InterPro" id="IPR002181">
    <property type="entry name" value="Fibrinogen_a/b/g_C_dom"/>
</dbReference>
<dbReference type="FunFam" id="2.10.25.10:FF:000434">
    <property type="entry name" value="Predicted protein"/>
    <property type="match status" value="1"/>
</dbReference>
<evidence type="ECO:0000256" key="3">
    <source>
        <dbReference type="ARBA" id="ARBA00022536"/>
    </source>
</evidence>
<protein>
    <submittedName>
        <fullName evidence="14">IgGFc-binding protein</fullName>
    </submittedName>
</protein>
<organism evidence="14 15">
    <name type="scientific">Holothuria leucospilota</name>
    <name type="common">Black long sea cucumber</name>
    <name type="synonym">Mertensiothuria leucospilota</name>
    <dbReference type="NCBI Taxonomy" id="206669"/>
    <lineage>
        <taxon>Eukaryota</taxon>
        <taxon>Metazoa</taxon>
        <taxon>Echinodermata</taxon>
        <taxon>Eleutherozoa</taxon>
        <taxon>Echinozoa</taxon>
        <taxon>Holothuroidea</taxon>
        <taxon>Aspidochirotacea</taxon>
        <taxon>Aspidochirotida</taxon>
        <taxon>Holothuriidae</taxon>
        <taxon>Holothuria</taxon>
    </lineage>
</organism>
<dbReference type="Gene3D" id="3.90.215.10">
    <property type="entry name" value="Gamma Fibrinogen, chain A, domain 1"/>
    <property type="match status" value="1"/>
</dbReference>
<dbReference type="PROSITE" id="PS50835">
    <property type="entry name" value="IG_LIKE"/>
    <property type="match status" value="1"/>
</dbReference>
<feature type="domain" description="Ig-like" evidence="11">
    <location>
        <begin position="78"/>
        <end position="197"/>
    </location>
</feature>
<keyword evidence="3 8" id="KW-0245">EGF-like domain</keyword>
<dbReference type="Gene3D" id="2.60.40.10">
    <property type="entry name" value="Immunoglobulins"/>
    <property type="match status" value="1"/>
</dbReference>
<keyword evidence="6 8" id="KW-1015">Disulfide bond</keyword>
<evidence type="ECO:0000256" key="9">
    <source>
        <dbReference type="SAM" id="SignalP"/>
    </source>
</evidence>
<dbReference type="Proteomes" id="UP001152320">
    <property type="component" value="Chromosome 12"/>
</dbReference>
<dbReference type="InterPro" id="IPR025615">
    <property type="entry name" value="TILa_dom"/>
</dbReference>
<evidence type="ECO:0000256" key="5">
    <source>
        <dbReference type="ARBA" id="ARBA00022737"/>
    </source>
</evidence>
<dbReference type="SMART" id="SM00832">
    <property type="entry name" value="C8"/>
    <property type="match status" value="7"/>
</dbReference>
<keyword evidence="2" id="KW-0272">Extracellular matrix</keyword>
<feature type="domain" description="VWFD" evidence="12">
    <location>
        <begin position="1264"/>
        <end position="1445"/>
    </location>
</feature>
<dbReference type="InterPro" id="IPR001007">
    <property type="entry name" value="VWF_dom"/>
</dbReference>
<feature type="disulfide bond" evidence="8">
    <location>
        <begin position="409"/>
        <end position="426"/>
    </location>
</feature>
<dbReference type="InterPro" id="IPR003599">
    <property type="entry name" value="Ig_sub"/>
</dbReference>
<comment type="subcellular location">
    <subcellularLocation>
        <location evidence="1">Secreted</location>
        <location evidence="1">Extracellular space</location>
        <location evidence="1">Extracellular matrix</location>
    </subcellularLocation>
</comment>
<evidence type="ECO:0000256" key="8">
    <source>
        <dbReference type="PROSITE-ProRule" id="PRU00076"/>
    </source>
</evidence>
<dbReference type="PROSITE" id="PS00022">
    <property type="entry name" value="EGF_1"/>
    <property type="match status" value="4"/>
</dbReference>
<dbReference type="InterPro" id="IPR013783">
    <property type="entry name" value="Ig-like_fold"/>
</dbReference>
<keyword evidence="5" id="KW-0677">Repeat</keyword>
<keyword evidence="7" id="KW-0325">Glycoprotein</keyword>
<dbReference type="FunFam" id="2.10.25.10:FF:000055">
    <property type="entry name" value="alpha-tectorin isoform X1"/>
    <property type="match status" value="2"/>
</dbReference>
<dbReference type="GO" id="GO:0031012">
    <property type="term" value="C:extracellular matrix"/>
    <property type="evidence" value="ECO:0007669"/>
    <property type="project" value="TreeGrafter"/>
</dbReference>
<dbReference type="Pfam" id="PF08742">
    <property type="entry name" value="C8"/>
    <property type="match status" value="7"/>
</dbReference>
<dbReference type="InterPro" id="IPR000742">
    <property type="entry name" value="EGF"/>
</dbReference>
<dbReference type="Gene3D" id="2.10.25.10">
    <property type="entry name" value="Laminin"/>
    <property type="match status" value="11"/>
</dbReference>
<feature type="domain" description="VWFD" evidence="12">
    <location>
        <begin position="873"/>
        <end position="1048"/>
    </location>
</feature>
<dbReference type="InterPro" id="IPR036056">
    <property type="entry name" value="Fibrinogen-like_C"/>
</dbReference>
<comment type="caution">
    <text evidence="14">The sequence shown here is derived from an EMBL/GenBank/DDBJ whole genome shotgun (WGS) entry which is preliminary data.</text>
</comment>
<dbReference type="OrthoDB" id="6236007at2759"/>
<evidence type="ECO:0000256" key="6">
    <source>
        <dbReference type="ARBA" id="ARBA00023157"/>
    </source>
</evidence>
<feature type="domain" description="VWFD" evidence="12">
    <location>
        <begin position="2528"/>
        <end position="2707"/>
    </location>
</feature>
<keyword evidence="4 9" id="KW-0732">Signal</keyword>
<dbReference type="CDD" id="cd19941">
    <property type="entry name" value="TIL"/>
    <property type="match status" value="7"/>
</dbReference>
<evidence type="ECO:0000256" key="4">
    <source>
        <dbReference type="ARBA" id="ARBA00022729"/>
    </source>
</evidence>
<dbReference type="Gene3D" id="2.170.300.10">
    <property type="entry name" value="Tie2 ligand-binding domain superfamily"/>
    <property type="match status" value="1"/>
</dbReference>
<feature type="domain" description="VWFD" evidence="12">
    <location>
        <begin position="1663"/>
        <end position="1840"/>
    </location>
</feature>
<dbReference type="InterPro" id="IPR007110">
    <property type="entry name" value="Ig-like_dom"/>
</dbReference>
<dbReference type="NCBIfam" id="NF040941">
    <property type="entry name" value="GGGWT_bact"/>
    <property type="match status" value="1"/>
</dbReference>
<keyword evidence="15" id="KW-1185">Reference proteome</keyword>
<comment type="caution">
    <text evidence="8">Lacks conserved residue(s) required for the propagation of feature annotation.</text>
</comment>
<dbReference type="SMART" id="SM00215">
    <property type="entry name" value="VWC_out"/>
    <property type="match status" value="4"/>
</dbReference>